<keyword evidence="3" id="KW-0813">Transport</keyword>
<dbReference type="Proteomes" id="UP000037392">
    <property type="component" value="Unassembled WGS sequence"/>
</dbReference>
<dbReference type="GO" id="GO:0005886">
    <property type="term" value="C:plasma membrane"/>
    <property type="evidence" value="ECO:0007669"/>
    <property type="project" value="UniProtKB-SubCell"/>
</dbReference>
<evidence type="ECO:0000256" key="3">
    <source>
        <dbReference type="ARBA" id="ARBA00022448"/>
    </source>
</evidence>
<feature type="transmembrane region" description="Helical" evidence="8">
    <location>
        <begin position="252"/>
        <end position="271"/>
    </location>
</feature>
<keyword evidence="6 8" id="KW-1133">Transmembrane helix</keyword>
<evidence type="ECO:0000256" key="5">
    <source>
        <dbReference type="ARBA" id="ARBA00022692"/>
    </source>
</evidence>
<proteinExistence type="inferred from homology"/>
<comment type="caution">
    <text evidence="9">The sequence shown here is derived from an EMBL/GenBank/DDBJ whole genome shotgun (WGS) entry which is preliminary data.</text>
</comment>
<dbReference type="InterPro" id="IPR038770">
    <property type="entry name" value="Na+/solute_symporter_sf"/>
</dbReference>
<accession>A0A0J9BPB8</accession>
<evidence type="ECO:0008006" key="11">
    <source>
        <dbReference type="Google" id="ProtNLM"/>
    </source>
</evidence>
<dbReference type="EMBL" id="ADLK01000036">
    <property type="protein sequence ID" value="KMW14653.1"/>
    <property type="molecule type" value="Genomic_DNA"/>
</dbReference>
<organism evidence="9 10">
    <name type="scientific">[Clostridium] citroniae WAL-19142</name>
    <dbReference type="NCBI Taxonomy" id="742734"/>
    <lineage>
        <taxon>Bacteria</taxon>
        <taxon>Bacillati</taxon>
        <taxon>Bacillota</taxon>
        <taxon>Clostridia</taxon>
        <taxon>Lachnospirales</taxon>
        <taxon>Lachnospiraceae</taxon>
        <taxon>Enterocloster</taxon>
    </lineage>
</organism>
<dbReference type="GeneID" id="93164373"/>
<evidence type="ECO:0000256" key="6">
    <source>
        <dbReference type="ARBA" id="ARBA00022989"/>
    </source>
</evidence>
<evidence type="ECO:0000256" key="2">
    <source>
        <dbReference type="ARBA" id="ARBA00010145"/>
    </source>
</evidence>
<evidence type="ECO:0000256" key="4">
    <source>
        <dbReference type="ARBA" id="ARBA00022475"/>
    </source>
</evidence>
<comment type="similarity">
    <text evidence="2">Belongs to the auxin efflux carrier (TC 2.A.69) family.</text>
</comment>
<keyword evidence="5 8" id="KW-0812">Transmembrane</keyword>
<dbReference type="RefSeq" id="WP_045091912.1">
    <property type="nucleotide sequence ID" value="NZ_KQ235883.1"/>
</dbReference>
<feature type="transmembrane region" description="Helical" evidence="8">
    <location>
        <begin position="160"/>
        <end position="180"/>
    </location>
</feature>
<dbReference type="InterPro" id="IPR004776">
    <property type="entry name" value="Mem_transp_PIN-like"/>
</dbReference>
<evidence type="ECO:0000256" key="1">
    <source>
        <dbReference type="ARBA" id="ARBA00004651"/>
    </source>
</evidence>
<dbReference type="PANTHER" id="PTHR36838">
    <property type="entry name" value="AUXIN EFFLUX CARRIER FAMILY PROTEIN"/>
    <property type="match status" value="1"/>
</dbReference>
<evidence type="ECO:0000256" key="8">
    <source>
        <dbReference type="SAM" id="Phobius"/>
    </source>
</evidence>
<evidence type="ECO:0000313" key="9">
    <source>
        <dbReference type="EMBL" id="KMW14653.1"/>
    </source>
</evidence>
<dbReference type="Pfam" id="PF03547">
    <property type="entry name" value="Mem_trans"/>
    <property type="match status" value="1"/>
</dbReference>
<dbReference type="Gene3D" id="1.20.1530.20">
    <property type="match status" value="1"/>
</dbReference>
<evidence type="ECO:0000256" key="7">
    <source>
        <dbReference type="ARBA" id="ARBA00023136"/>
    </source>
</evidence>
<name>A0A0J9BPB8_9FIRM</name>
<dbReference type="AlphaFoldDB" id="A0A0J9BPB8"/>
<dbReference type="GO" id="GO:0055085">
    <property type="term" value="P:transmembrane transport"/>
    <property type="evidence" value="ECO:0007669"/>
    <property type="project" value="InterPro"/>
</dbReference>
<evidence type="ECO:0000313" key="10">
    <source>
        <dbReference type="Proteomes" id="UP000037392"/>
    </source>
</evidence>
<feature type="transmembrane region" description="Helical" evidence="8">
    <location>
        <begin position="128"/>
        <end position="148"/>
    </location>
</feature>
<keyword evidence="4" id="KW-1003">Cell membrane</keyword>
<protein>
    <recommendedName>
        <fullName evidence="11">Transporter</fullName>
    </recommendedName>
</protein>
<feature type="transmembrane region" description="Helical" evidence="8">
    <location>
        <begin position="192"/>
        <end position="214"/>
    </location>
</feature>
<reference evidence="9 10" key="1">
    <citation type="submission" date="2011-04" db="EMBL/GenBank/DDBJ databases">
        <title>The Genome Sequence of Clostridium citroniae WAL-19142.</title>
        <authorList>
            <consortium name="The Broad Institute Genome Sequencing Platform"/>
            <person name="Earl A."/>
            <person name="Ward D."/>
            <person name="Feldgarden M."/>
            <person name="Gevers D."/>
            <person name="Warren Y.A."/>
            <person name="Tyrrell K.L."/>
            <person name="Citron D.M."/>
            <person name="Goldstein E.J."/>
            <person name="Daigneault M."/>
            <person name="Allen-Vercoe E."/>
            <person name="Young S.K."/>
            <person name="Zeng Q."/>
            <person name="Gargeya S."/>
            <person name="Fitzgerald M."/>
            <person name="Haas B."/>
            <person name="Abouelleil A."/>
            <person name="Alvarado L."/>
            <person name="Arachchi H.M."/>
            <person name="Berlin A."/>
            <person name="Brown A."/>
            <person name="Chapman S.B."/>
            <person name="Chen Z."/>
            <person name="Dunbar C."/>
            <person name="Freedman E."/>
            <person name="Gearin G."/>
            <person name="Gellesch M."/>
            <person name="Goldberg J."/>
            <person name="Griggs A."/>
            <person name="Gujja S."/>
            <person name="Heilman E.R."/>
            <person name="Heiman D."/>
            <person name="Howarth C."/>
            <person name="Larson L."/>
            <person name="Lui A."/>
            <person name="MacDonald P.J."/>
            <person name="Mehta T."/>
            <person name="Montmayeur A."/>
            <person name="Murphy C."/>
            <person name="Neiman D."/>
            <person name="Pearson M."/>
            <person name="Priest M."/>
            <person name="Roberts A."/>
            <person name="Saif S."/>
            <person name="Shea T."/>
            <person name="Shenoy N."/>
            <person name="Sisk P."/>
            <person name="Stolte C."/>
            <person name="Sykes S."/>
            <person name="White J."/>
            <person name="Yandava C."/>
            <person name="Wortman J."/>
            <person name="Nusbaum C."/>
            <person name="Birren B."/>
        </authorList>
    </citation>
    <scope>NUCLEOTIDE SEQUENCE [LARGE SCALE GENOMIC DNA]</scope>
    <source>
        <strain evidence="9 10">WAL-19142</strain>
    </source>
</reference>
<feature type="transmembrane region" description="Helical" evidence="8">
    <location>
        <begin position="62"/>
        <end position="86"/>
    </location>
</feature>
<feature type="transmembrane region" description="Helical" evidence="8">
    <location>
        <begin position="226"/>
        <end position="246"/>
    </location>
</feature>
<dbReference type="OrthoDB" id="9798064at2"/>
<feature type="transmembrane region" description="Helical" evidence="8">
    <location>
        <begin position="6"/>
        <end position="24"/>
    </location>
</feature>
<comment type="subcellular location">
    <subcellularLocation>
        <location evidence="1">Cell membrane</location>
        <topology evidence="1">Multi-pass membrane protein</topology>
    </subcellularLocation>
</comment>
<dbReference type="PATRIC" id="fig|742734.4.peg.5017"/>
<keyword evidence="7 8" id="KW-0472">Membrane</keyword>
<sequence length="303" mass="33040">MDFTGLFEIQGMLFSIMILGLLLKKKGVIKEQSQELLTDLVVYVTLPCSIVRSFEIEFDHEILVNCLIILIVALGIQVGSYILSFILYPHMGERRKKVLQYATICSNAGILGNPIAESIFGPLGLLYASIYLIPQRIFMWSAGLTYFTEAPDKKTLVKKVTTHPCILAVGLGLVLMISGIRLPSVAEQTVKTLASANTALSMLFIGSILAGVSFKSLWNRVTLYYSLIRLAFIPCLIYLFCLAFHVEPVVTGVSVVLAGMPAASVTAILAAKYKCDAVFAAKCVVSSTLLSMVTIPALCLMVR</sequence>
<dbReference type="PANTHER" id="PTHR36838:SF1">
    <property type="entry name" value="SLR1864 PROTEIN"/>
    <property type="match status" value="1"/>
</dbReference>
<feature type="transmembrane region" description="Helical" evidence="8">
    <location>
        <begin position="283"/>
        <end position="302"/>
    </location>
</feature>
<gene>
    <name evidence="9" type="ORF">HMPREF9470_04683</name>
</gene>